<protein>
    <submittedName>
        <fullName evidence="3">Diguanylate cyclase</fullName>
    </submittedName>
</protein>
<dbReference type="InterPro" id="IPR034660">
    <property type="entry name" value="DinB/YfiT-like"/>
</dbReference>
<gene>
    <name evidence="3" type="ORF">WH50_14250</name>
</gene>
<name>A0ABX5LVB7_9GAMM</name>
<dbReference type="PANTHER" id="PTHR37302:SF1">
    <property type="entry name" value="PROTEIN DINB"/>
    <property type="match status" value="1"/>
</dbReference>
<accession>A0ABX5LVB7</accession>
<dbReference type="SUPFAM" id="SSF109854">
    <property type="entry name" value="DinB/YfiT-like putative metalloenzymes"/>
    <property type="match status" value="1"/>
</dbReference>
<dbReference type="EMBL" id="LAPT01000070">
    <property type="protein sequence ID" value="PXF30597.1"/>
    <property type="molecule type" value="Genomic_DNA"/>
</dbReference>
<comment type="similarity">
    <text evidence="1">Belongs to the DinB family.</text>
</comment>
<organism evidence="3 4">
    <name type="scientific">Pokkaliibacter plantistimulans</name>
    <dbReference type="NCBI Taxonomy" id="1635171"/>
    <lineage>
        <taxon>Bacteria</taxon>
        <taxon>Pseudomonadati</taxon>
        <taxon>Pseudomonadota</taxon>
        <taxon>Gammaproteobacteria</taxon>
        <taxon>Oceanospirillales</taxon>
        <taxon>Balneatrichaceae</taxon>
        <taxon>Pokkaliibacter</taxon>
    </lineage>
</organism>
<comment type="caution">
    <text evidence="3">The sequence shown here is derived from an EMBL/GenBank/DDBJ whole genome shotgun (WGS) entry which is preliminary data.</text>
</comment>
<sequence>MSLKHHFELMAHYNQWMNDQLYEAAAQLDNYSLMLDRGAFFGSILGTLNHILVGDTLWLQRFAKHGQTLESLQPVLDIPTPGSLDAALYDTLEELYGARRMLDNLIVAFSQEADDSHYLAPLRYRNSKQQLFEKQFGYLVQHFYNHQTHHRGQVSTLLSQVGIDVGITDLLALVPEFE</sequence>
<keyword evidence="2" id="KW-0479">Metal-binding</keyword>
<dbReference type="RefSeq" id="WP_110187925.1">
    <property type="nucleotide sequence ID" value="NZ_CP177354.1"/>
</dbReference>
<keyword evidence="4" id="KW-1185">Reference proteome</keyword>
<evidence type="ECO:0000313" key="3">
    <source>
        <dbReference type="EMBL" id="PXF30597.1"/>
    </source>
</evidence>
<dbReference type="Gene3D" id="1.20.120.450">
    <property type="entry name" value="dinb family like domain"/>
    <property type="match status" value="1"/>
</dbReference>
<dbReference type="Proteomes" id="UP000248090">
    <property type="component" value="Unassembled WGS sequence"/>
</dbReference>
<dbReference type="InterPro" id="IPR007837">
    <property type="entry name" value="DinB"/>
</dbReference>
<evidence type="ECO:0000313" key="4">
    <source>
        <dbReference type="Proteomes" id="UP000248090"/>
    </source>
</evidence>
<evidence type="ECO:0000256" key="2">
    <source>
        <dbReference type="ARBA" id="ARBA00022723"/>
    </source>
</evidence>
<proteinExistence type="inferred from homology"/>
<dbReference type="Pfam" id="PF05163">
    <property type="entry name" value="DinB"/>
    <property type="match status" value="1"/>
</dbReference>
<evidence type="ECO:0000256" key="1">
    <source>
        <dbReference type="ARBA" id="ARBA00008635"/>
    </source>
</evidence>
<reference evidence="3 4" key="1">
    <citation type="submission" date="2015-03" db="EMBL/GenBank/DDBJ databases">
        <authorList>
            <person name="Krishnan R."/>
            <person name="Midha S."/>
            <person name="Patil P.B."/>
            <person name="Rameshkumar N."/>
        </authorList>
    </citation>
    <scope>NUCLEOTIDE SEQUENCE [LARGE SCALE GENOMIC DNA]</scope>
    <source>
        <strain evidence="3 4">L1E11</strain>
    </source>
</reference>
<dbReference type="PANTHER" id="PTHR37302">
    <property type="entry name" value="SLR1116 PROTEIN"/>
    <property type="match status" value="1"/>
</dbReference>